<keyword evidence="9" id="KW-0732">Signal</keyword>
<dbReference type="InterPro" id="IPR051809">
    <property type="entry name" value="Plant_receptor-like_S/T_kinase"/>
</dbReference>
<dbReference type="PANTHER" id="PTHR27008">
    <property type="entry name" value="OS04G0122200 PROTEIN"/>
    <property type="match status" value="1"/>
</dbReference>
<dbReference type="GO" id="GO:0005886">
    <property type="term" value="C:plasma membrane"/>
    <property type="evidence" value="ECO:0007669"/>
    <property type="project" value="UniProtKB-SubCell"/>
</dbReference>
<evidence type="ECO:0000259" key="19">
    <source>
        <dbReference type="PROSITE" id="PS50011"/>
    </source>
</evidence>
<dbReference type="Gene3D" id="1.10.510.10">
    <property type="entry name" value="Transferase(Phosphotransferase) domain 1"/>
    <property type="match status" value="1"/>
</dbReference>
<dbReference type="PANTHER" id="PTHR27008:SF596">
    <property type="entry name" value="OS02G0215500 PROTEIN"/>
    <property type="match status" value="1"/>
</dbReference>
<organism evidence="20 21">
    <name type="scientific">Chenopodium quinoa</name>
    <name type="common">Quinoa</name>
    <dbReference type="NCBI Taxonomy" id="63459"/>
    <lineage>
        <taxon>Eukaryota</taxon>
        <taxon>Viridiplantae</taxon>
        <taxon>Streptophyta</taxon>
        <taxon>Embryophyta</taxon>
        <taxon>Tracheophyta</taxon>
        <taxon>Spermatophyta</taxon>
        <taxon>Magnoliopsida</taxon>
        <taxon>eudicotyledons</taxon>
        <taxon>Gunneridae</taxon>
        <taxon>Pentapetalae</taxon>
        <taxon>Caryophyllales</taxon>
        <taxon>Chenopodiaceae</taxon>
        <taxon>Chenopodioideae</taxon>
        <taxon>Atripliceae</taxon>
        <taxon>Chenopodium</taxon>
    </lineage>
</organism>
<evidence type="ECO:0000313" key="21">
    <source>
        <dbReference type="Proteomes" id="UP000596660"/>
    </source>
</evidence>
<dbReference type="InterPro" id="IPR011009">
    <property type="entry name" value="Kinase-like_dom_sf"/>
</dbReference>
<evidence type="ECO:0000256" key="12">
    <source>
        <dbReference type="ARBA" id="ARBA00022777"/>
    </source>
</evidence>
<evidence type="ECO:0000256" key="9">
    <source>
        <dbReference type="ARBA" id="ARBA00022729"/>
    </source>
</evidence>
<keyword evidence="8 18" id="KW-0812">Transmembrane</keyword>
<keyword evidence="12" id="KW-0418">Kinase</keyword>
<evidence type="ECO:0000256" key="17">
    <source>
        <dbReference type="PROSITE-ProRule" id="PRU10141"/>
    </source>
</evidence>
<evidence type="ECO:0000256" key="2">
    <source>
        <dbReference type="ARBA" id="ARBA00008684"/>
    </source>
</evidence>
<evidence type="ECO:0000256" key="16">
    <source>
        <dbReference type="ARBA" id="ARBA00023180"/>
    </source>
</evidence>
<dbReference type="GO" id="GO:0005524">
    <property type="term" value="F:ATP binding"/>
    <property type="evidence" value="ECO:0007669"/>
    <property type="project" value="UniProtKB-UniRule"/>
</dbReference>
<protein>
    <recommendedName>
        <fullName evidence="3">non-specific serine/threonine protein kinase</fullName>
        <ecNumber evidence="3">2.7.11.1</ecNumber>
    </recommendedName>
</protein>
<keyword evidence="16" id="KW-0325">Glycoprotein</keyword>
<accession>A0A803MD92</accession>
<dbReference type="InterPro" id="IPR055414">
    <property type="entry name" value="LRR_R13L4/SHOC2-like"/>
</dbReference>
<evidence type="ECO:0000256" key="18">
    <source>
        <dbReference type="SAM" id="Phobius"/>
    </source>
</evidence>
<dbReference type="SMART" id="SM00220">
    <property type="entry name" value="S_TKc"/>
    <property type="match status" value="1"/>
</dbReference>
<dbReference type="GO" id="GO:0004674">
    <property type="term" value="F:protein serine/threonine kinase activity"/>
    <property type="evidence" value="ECO:0007669"/>
    <property type="project" value="UniProtKB-KW"/>
</dbReference>
<evidence type="ECO:0000256" key="8">
    <source>
        <dbReference type="ARBA" id="ARBA00022692"/>
    </source>
</evidence>
<dbReference type="Pfam" id="PF00069">
    <property type="entry name" value="Pkinase"/>
    <property type="match status" value="1"/>
</dbReference>
<keyword evidence="11 17" id="KW-0547">Nucleotide-binding</keyword>
<dbReference type="InterPro" id="IPR032675">
    <property type="entry name" value="LRR_dom_sf"/>
</dbReference>
<comment type="similarity">
    <text evidence="2">Belongs to the protein kinase superfamily. Ser/Thr protein kinase family.</text>
</comment>
<dbReference type="PROSITE" id="PS50011">
    <property type="entry name" value="PROTEIN_KINASE_DOM"/>
    <property type="match status" value="1"/>
</dbReference>
<evidence type="ECO:0000256" key="15">
    <source>
        <dbReference type="ARBA" id="ARBA00023136"/>
    </source>
</evidence>
<evidence type="ECO:0000256" key="1">
    <source>
        <dbReference type="ARBA" id="ARBA00004162"/>
    </source>
</evidence>
<dbReference type="SUPFAM" id="SSF52058">
    <property type="entry name" value="L domain-like"/>
    <property type="match status" value="2"/>
</dbReference>
<dbReference type="InterPro" id="IPR008271">
    <property type="entry name" value="Ser/Thr_kinase_AS"/>
</dbReference>
<feature type="domain" description="Protein kinase" evidence="19">
    <location>
        <begin position="590"/>
        <end position="762"/>
    </location>
</feature>
<dbReference type="InterPro" id="IPR003591">
    <property type="entry name" value="Leu-rich_rpt_typical-subtyp"/>
</dbReference>
<keyword evidence="6" id="KW-0433">Leucine-rich repeat</keyword>
<evidence type="ECO:0000313" key="20">
    <source>
        <dbReference type="EnsemblPlants" id="AUR62027435-RA:cds"/>
    </source>
</evidence>
<evidence type="ECO:0000256" key="10">
    <source>
        <dbReference type="ARBA" id="ARBA00022737"/>
    </source>
</evidence>
<dbReference type="FunFam" id="3.80.10.10:FF:000288">
    <property type="entry name" value="LRR receptor-like serine/threonine-protein kinase EFR"/>
    <property type="match status" value="1"/>
</dbReference>
<keyword evidence="15 18" id="KW-0472">Membrane</keyword>
<dbReference type="Proteomes" id="UP000596660">
    <property type="component" value="Unplaced"/>
</dbReference>
<keyword evidence="7" id="KW-0808">Transferase</keyword>
<keyword evidence="5" id="KW-0723">Serine/threonine-protein kinase</keyword>
<dbReference type="SMART" id="SM00369">
    <property type="entry name" value="LRR_TYP"/>
    <property type="match status" value="7"/>
</dbReference>
<dbReference type="PROSITE" id="PS00108">
    <property type="entry name" value="PROTEIN_KINASE_ST"/>
    <property type="match status" value="1"/>
</dbReference>
<dbReference type="OMA" id="LANHTHL"/>
<evidence type="ECO:0000256" key="7">
    <source>
        <dbReference type="ARBA" id="ARBA00022679"/>
    </source>
</evidence>
<dbReference type="FunFam" id="3.80.10.10:FF:000383">
    <property type="entry name" value="Leucine-rich repeat receptor protein kinase EMS1"/>
    <property type="match status" value="1"/>
</dbReference>
<proteinExistence type="inferred from homology"/>
<dbReference type="FunFam" id="3.80.10.10:FF:000129">
    <property type="entry name" value="Leucine-rich repeat receptor-like kinase"/>
    <property type="match status" value="1"/>
</dbReference>
<evidence type="ECO:0000256" key="14">
    <source>
        <dbReference type="ARBA" id="ARBA00022989"/>
    </source>
</evidence>
<keyword evidence="21" id="KW-1185">Reference proteome</keyword>
<feature type="transmembrane region" description="Helical" evidence="18">
    <location>
        <begin position="530"/>
        <end position="552"/>
    </location>
</feature>
<dbReference type="InterPro" id="IPR000719">
    <property type="entry name" value="Prot_kinase_dom"/>
</dbReference>
<dbReference type="FunFam" id="3.30.200.20:FF:000432">
    <property type="entry name" value="LRR receptor-like serine/threonine-protein kinase EFR"/>
    <property type="match status" value="1"/>
</dbReference>
<dbReference type="Gramene" id="AUR62027435-RA">
    <property type="protein sequence ID" value="AUR62027435-RA:cds"/>
    <property type="gene ID" value="AUR62027435"/>
</dbReference>
<reference evidence="20" key="2">
    <citation type="submission" date="2021-03" db="UniProtKB">
        <authorList>
            <consortium name="EnsemblPlants"/>
        </authorList>
    </citation>
    <scope>IDENTIFICATION</scope>
</reference>
<evidence type="ECO:0000256" key="3">
    <source>
        <dbReference type="ARBA" id="ARBA00012513"/>
    </source>
</evidence>
<keyword evidence="14 18" id="KW-1133">Transmembrane helix</keyword>
<keyword evidence="10" id="KW-0677">Repeat</keyword>
<dbReference type="Pfam" id="PF08263">
    <property type="entry name" value="LRRNT_2"/>
    <property type="match status" value="1"/>
</dbReference>
<sequence length="762" mass="83431">LATTQNNETERLALLEIKAKITDDPLGVMRSWDDTIQYCEWHGVTCGGTYEQVTKLDLNSSEITGTLSPYIGNLSFLQQLRLDSNNFVGMIPDSLGKLKNLTIMVLDENMFNGIVPPSIFNLSLLTQLSLRQNELEGDLPSGLGNTLPRLQFLSLGSNRFTGLIPASISNSSSLDVLQLSQNHLRGHVPSLHKLQRLSRLVLSDNSLGYDQDEDLNFVSSLANHTHLLWLQIGQNNFKGVFPKTICNFSSLAILALHKNNIVGEIPVCIGNLAKLQQFVVSDNRLSGVIPSSIGQLQNLYTLYTNGNNLSGVIPSSIGNLSSLSKISLSHNNHIGEIPSDLGNCTSLIALYFANNSLTGGIPLQLFNLPALSTMIDFSENHLTGSLPEEVGKLNNLQSILLNGNMLSGQIPSSISRCVVLEYLYLGKNNFGGSIPDALRSLKGLLEIDLSYNNLTGQIPPFLADLQLRLLNLSHNSLEGEVPIRGVFNNATNILLSGNDRLCGGIVELHLPRCSSSPDKQESKQGHTKKLTVTILSSFFGVILVLALVLVLLKKSRKRKKTNEPVSHDISGHRIFPNLSYQTLLRATNGFSPEHLIGSGTFGVVHKGILEEDGSVVAIKTFNLEHHGALKSFIAECEVLRSIRHRNLLKVITACSSVDNQGRDFKALVCEYMVNGSLEDWLHPSHETSNVKSLCDTSRYLSFHQRFDIAVDVAFSLDYLHHQGGAPIVHCDLKPSNILLDDELVAHVGDFGLAKILLEGVNN</sequence>
<dbReference type="PROSITE" id="PS00107">
    <property type="entry name" value="PROTEIN_KINASE_ATP"/>
    <property type="match status" value="1"/>
</dbReference>
<reference evidence="20" key="1">
    <citation type="journal article" date="2017" name="Nature">
        <title>The genome of Chenopodium quinoa.</title>
        <authorList>
            <person name="Jarvis D.E."/>
            <person name="Ho Y.S."/>
            <person name="Lightfoot D.J."/>
            <person name="Schmoeckel S.M."/>
            <person name="Li B."/>
            <person name="Borm T.J.A."/>
            <person name="Ohyanagi H."/>
            <person name="Mineta K."/>
            <person name="Michell C.T."/>
            <person name="Saber N."/>
            <person name="Kharbatia N.M."/>
            <person name="Rupper R.R."/>
            <person name="Sharp A.R."/>
            <person name="Dally N."/>
            <person name="Boughton B.A."/>
            <person name="Woo Y.H."/>
            <person name="Gao G."/>
            <person name="Schijlen E.G.W.M."/>
            <person name="Guo X."/>
            <person name="Momin A.A."/>
            <person name="Negrao S."/>
            <person name="Al-Babili S."/>
            <person name="Gehring C."/>
            <person name="Roessner U."/>
            <person name="Jung C."/>
            <person name="Murphy K."/>
            <person name="Arold S.T."/>
            <person name="Gojobori T."/>
            <person name="van der Linden C.G."/>
            <person name="van Loo E.N."/>
            <person name="Jellen E.N."/>
            <person name="Maughan P.J."/>
            <person name="Tester M."/>
        </authorList>
    </citation>
    <scope>NUCLEOTIDE SEQUENCE [LARGE SCALE GENOMIC DNA]</scope>
    <source>
        <strain evidence="20">cv. PI 614886</strain>
    </source>
</reference>
<evidence type="ECO:0000256" key="13">
    <source>
        <dbReference type="ARBA" id="ARBA00022840"/>
    </source>
</evidence>
<dbReference type="Gene3D" id="3.30.200.20">
    <property type="entry name" value="Phosphorylase Kinase, domain 1"/>
    <property type="match status" value="1"/>
</dbReference>
<dbReference type="SUPFAM" id="SSF56112">
    <property type="entry name" value="Protein kinase-like (PK-like)"/>
    <property type="match status" value="1"/>
</dbReference>
<dbReference type="Pfam" id="PF23598">
    <property type="entry name" value="LRR_14"/>
    <property type="match status" value="1"/>
</dbReference>
<evidence type="ECO:0000256" key="4">
    <source>
        <dbReference type="ARBA" id="ARBA00022475"/>
    </source>
</evidence>
<dbReference type="EC" id="2.7.11.1" evidence="3"/>
<dbReference type="Pfam" id="PF13855">
    <property type="entry name" value="LRR_8"/>
    <property type="match status" value="2"/>
</dbReference>
<comment type="subcellular location">
    <subcellularLocation>
        <location evidence="1">Cell membrane</location>
        <topology evidence="1">Single-pass membrane protein</topology>
    </subcellularLocation>
</comment>
<keyword evidence="4" id="KW-1003">Cell membrane</keyword>
<evidence type="ECO:0000256" key="5">
    <source>
        <dbReference type="ARBA" id="ARBA00022527"/>
    </source>
</evidence>
<dbReference type="InterPro" id="IPR001611">
    <property type="entry name" value="Leu-rich_rpt"/>
</dbReference>
<name>A0A803MD92_CHEQI</name>
<dbReference type="AlphaFoldDB" id="A0A803MD92"/>
<evidence type="ECO:0000256" key="11">
    <source>
        <dbReference type="ARBA" id="ARBA00022741"/>
    </source>
</evidence>
<feature type="binding site" evidence="17">
    <location>
        <position position="619"/>
    </location>
    <ligand>
        <name>ATP</name>
        <dbReference type="ChEBI" id="CHEBI:30616"/>
    </ligand>
</feature>
<dbReference type="Pfam" id="PF00560">
    <property type="entry name" value="LRR_1"/>
    <property type="match status" value="2"/>
</dbReference>
<dbReference type="EnsemblPlants" id="AUR62027435-RA">
    <property type="protein sequence ID" value="AUR62027435-RA:cds"/>
    <property type="gene ID" value="AUR62027435"/>
</dbReference>
<evidence type="ECO:0000256" key="6">
    <source>
        <dbReference type="ARBA" id="ARBA00022614"/>
    </source>
</evidence>
<dbReference type="InterPro" id="IPR017441">
    <property type="entry name" value="Protein_kinase_ATP_BS"/>
</dbReference>
<keyword evidence="13 17" id="KW-0067">ATP-binding</keyword>
<dbReference type="InterPro" id="IPR013210">
    <property type="entry name" value="LRR_N_plant-typ"/>
</dbReference>
<dbReference type="Gene3D" id="3.80.10.10">
    <property type="entry name" value="Ribonuclease Inhibitor"/>
    <property type="match status" value="3"/>
</dbReference>